<evidence type="ECO:0000256" key="1">
    <source>
        <dbReference type="SAM" id="MobiDB-lite"/>
    </source>
</evidence>
<evidence type="ECO:0000313" key="3">
    <source>
        <dbReference type="RefSeq" id="XP_033459396.1"/>
    </source>
</evidence>
<dbReference type="Gene3D" id="3.30.40.10">
    <property type="entry name" value="Zinc/RING finger domain, C3HC4 (zinc finger)"/>
    <property type="match status" value="1"/>
</dbReference>
<dbReference type="OrthoDB" id="106784at2759"/>
<reference evidence="3" key="3">
    <citation type="submission" date="2025-08" db="UniProtKB">
        <authorList>
            <consortium name="RefSeq"/>
        </authorList>
    </citation>
    <scope>IDENTIFICATION</scope>
    <source>
        <strain evidence="3">CBS 342.82</strain>
    </source>
</reference>
<dbReference type="Proteomes" id="UP000504637">
    <property type="component" value="Unplaced"/>
</dbReference>
<dbReference type="InterPro" id="IPR013083">
    <property type="entry name" value="Znf_RING/FYVE/PHD"/>
</dbReference>
<evidence type="ECO:0008006" key="4">
    <source>
        <dbReference type="Google" id="ProtNLM"/>
    </source>
</evidence>
<dbReference type="AlphaFoldDB" id="A0A6J3M2Z4"/>
<feature type="compositionally biased region" description="Polar residues" evidence="1">
    <location>
        <begin position="125"/>
        <end position="138"/>
    </location>
</feature>
<sequence>MSGNIGIEPALLAMARAMLVEAIPEKLRCATCDKLAIGAVKIPCCDSTICTDCHTDLPDGECPICTHSPFTASLCLPAKGLQATVKAFIKTEAKKRATEAAAPVKQSVDTAEEPVKSIESAAETLDTTATLPSKQPDSSKAAGNDSEKIEEGVPLAEPLAADSGSVG</sequence>
<feature type="region of interest" description="Disordered" evidence="1">
    <location>
        <begin position="97"/>
        <end position="167"/>
    </location>
</feature>
<dbReference type="SUPFAM" id="SSF57850">
    <property type="entry name" value="RING/U-box"/>
    <property type="match status" value="1"/>
</dbReference>
<organism evidence="3">
    <name type="scientific">Dissoconium aciculare CBS 342.82</name>
    <dbReference type="NCBI Taxonomy" id="1314786"/>
    <lineage>
        <taxon>Eukaryota</taxon>
        <taxon>Fungi</taxon>
        <taxon>Dikarya</taxon>
        <taxon>Ascomycota</taxon>
        <taxon>Pezizomycotina</taxon>
        <taxon>Dothideomycetes</taxon>
        <taxon>Dothideomycetidae</taxon>
        <taxon>Mycosphaerellales</taxon>
        <taxon>Dissoconiaceae</taxon>
        <taxon>Dissoconium</taxon>
    </lineage>
</organism>
<reference evidence="3" key="2">
    <citation type="submission" date="2020-04" db="EMBL/GenBank/DDBJ databases">
        <authorList>
            <consortium name="NCBI Genome Project"/>
        </authorList>
    </citation>
    <scope>NUCLEOTIDE SEQUENCE</scope>
    <source>
        <strain evidence="3">CBS 342.82</strain>
    </source>
</reference>
<dbReference type="GeneID" id="54357668"/>
<dbReference type="RefSeq" id="XP_033459396.1">
    <property type="nucleotide sequence ID" value="XM_033599869.1"/>
</dbReference>
<gene>
    <name evidence="3" type="ORF">K489DRAFT_240767</name>
</gene>
<proteinExistence type="predicted"/>
<keyword evidence="2" id="KW-1185">Reference proteome</keyword>
<reference evidence="3" key="1">
    <citation type="submission" date="2020-01" db="EMBL/GenBank/DDBJ databases">
        <authorList>
            <consortium name="DOE Joint Genome Institute"/>
            <person name="Haridas S."/>
            <person name="Albert R."/>
            <person name="Binder M."/>
            <person name="Bloem J."/>
            <person name="Labutti K."/>
            <person name="Salamov A."/>
            <person name="Andreopoulos B."/>
            <person name="Baker S.E."/>
            <person name="Barry K."/>
            <person name="Bills G."/>
            <person name="Bluhm B.H."/>
            <person name="Cannon C."/>
            <person name="Castanera R."/>
            <person name="Culley D.E."/>
            <person name="Daum C."/>
            <person name="Ezra D."/>
            <person name="Gonzalez J.B."/>
            <person name="Henrissat B."/>
            <person name="Kuo A."/>
            <person name="Liang C."/>
            <person name="Lipzen A."/>
            <person name="Lutzoni F."/>
            <person name="Magnuson J."/>
            <person name="Mondo S."/>
            <person name="Nolan M."/>
            <person name="Ohm R."/>
            <person name="Pangilinan J."/>
            <person name="Park H.-J."/>
            <person name="Ramirez L."/>
            <person name="Alfaro M."/>
            <person name="Sun H."/>
            <person name="Tritt A."/>
            <person name="Yoshinaga Y."/>
            <person name="Zwiers L.-H."/>
            <person name="Turgeon B.G."/>
            <person name="Goodwin S.B."/>
            <person name="Spatafora J.W."/>
            <person name="Crous P.W."/>
            <person name="Grigoriev I.V."/>
        </authorList>
    </citation>
    <scope>NUCLEOTIDE SEQUENCE</scope>
    <source>
        <strain evidence="3">CBS 342.82</strain>
    </source>
</reference>
<name>A0A6J3M2Z4_9PEZI</name>
<protein>
    <recommendedName>
        <fullName evidence="4">RING-type domain-containing protein</fullName>
    </recommendedName>
</protein>
<accession>A0A6J3M2Z4</accession>
<evidence type="ECO:0000313" key="2">
    <source>
        <dbReference type="Proteomes" id="UP000504637"/>
    </source>
</evidence>